<reference evidence="2 3" key="1">
    <citation type="journal article" date="2015" name="Genome Announc.">
        <title>Expanding the biotechnology potential of lactobacilli through comparative genomics of 213 strains and associated genera.</title>
        <authorList>
            <person name="Sun Z."/>
            <person name="Harris H.M."/>
            <person name="McCann A."/>
            <person name="Guo C."/>
            <person name="Argimon S."/>
            <person name="Zhang W."/>
            <person name="Yang X."/>
            <person name="Jeffery I.B."/>
            <person name="Cooney J.C."/>
            <person name="Kagawa T.F."/>
            <person name="Liu W."/>
            <person name="Song Y."/>
            <person name="Salvetti E."/>
            <person name="Wrobel A."/>
            <person name="Rasinkangas P."/>
            <person name="Parkhill J."/>
            <person name="Rea M.C."/>
            <person name="O'Sullivan O."/>
            <person name="Ritari J."/>
            <person name="Douillard F.P."/>
            <person name="Paul Ross R."/>
            <person name="Yang R."/>
            <person name="Briner A.E."/>
            <person name="Felis G.E."/>
            <person name="de Vos W.M."/>
            <person name="Barrangou R."/>
            <person name="Klaenhammer T.R."/>
            <person name="Caufield P.W."/>
            <person name="Cui Y."/>
            <person name="Zhang H."/>
            <person name="O'Toole P.W."/>
        </authorList>
    </citation>
    <scope>NUCLEOTIDE SEQUENCE [LARGE SCALE GENOMIC DNA]</scope>
    <source>
        <strain evidence="2 3">DSM 16982</strain>
    </source>
</reference>
<keyword evidence="1" id="KW-1133">Transmembrane helix</keyword>
<evidence type="ECO:0000313" key="2">
    <source>
        <dbReference type="EMBL" id="KRM14082.1"/>
    </source>
</evidence>
<protein>
    <submittedName>
        <fullName evidence="2">Uncharacterized protein</fullName>
    </submittedName>
</protein>
<keyword evidence="3" id="KW-1185">Reference proteome</keyword>
<dbReference type="PATRIC" id="fig|1423774.3.peg.2327"/>
<dbReference type="AlphaFoldDB" id="A0A0R1W8Y2"/>
<proteinExistence type="predicted"/>
<dbReference type="Proteomes" id="UP000051302">
    <property type="component" value="Unassembled WGS sequence"/>
</dbReference>
<feature type="transmembrane region" description="Helical" evidence="1">
    <location>
        <begin position="30"/>
        <end position="48"/>
    </location>
</feature>
<name>A0A0R1W8Y2_9LACO</name>
<dbReference type="STRING" id="1423774.FD31_GL002239"/>
<keyword evidence="1" id="KW-0812">Transmembrane</keyword>
<sequence>MYFWYEIIVLGVIYEALIVFRVMTKNINGMLVLVLLLAVFVGQWWYFYHKNSSRG</sequence>
<gene>
    <name evidence="2" type="ORF">FD31_GL002239</name>
</gene>
<evidence type="ECO:0000313" key="3">
    <source>
        <dbReference type="Proteomes" id="UP000051302"/>
    </source>
</evidence>
<comment type="caution">
    <text evidence="2">The sequence shown here is derived from an EMBL/GenBank/DDBJ whole genome shotgun (WGS) entry which is preliminary data.</text>
</comment>
<dbReference type="EMBL" id="AZFV01000054">
    <property type="protein sequence ID" value="KRM14082.1"/>
    <property type="molecule type" value="Genomic_DNA"/>
</dbReference>
<feature type="transmembrane region" description="Helical" evidence="1">
    <location>
        <begin position="7"/>
        <end position="24"/>
    </location>
</feature>
<evidence type="ECO:0000256" key="1">
    <source>
        <dbReference type="SAM" id="Phobius"/>
    </source>
</evidence>
<keyword evidence="1" id="KW-0472">Membrane</keyword>
<organism evidence="2 3">
    <name type="scientific">Companilactobacillus nantensis DSM 16982</name>
    <dbReference type="NCBI Taxonomy" id="1423774"/>
    <lineage>
        <taxon>Bacteria</taxon>
        <taxon>Bacillati</taxon>
        <taxon>Bacillota</taxon>
        <taxon>Bacilli</taxon>
        <taxon>Lactobacillales</taxon>
        <taxon>Lactobacillaceae</taxon>
        <taxon>Companilactobacillus</taxon>
    </lineage>
</organism>
<accession>A0A0R1W8Y2</accession>